<organism evidence="2 3">
    <name type="scientific">Amycolatopsis minnesotensis</name>
    <dbReference type="NCBI Taxonomy" id="337894"/>
    <lineage>
        <taxon>Bacteria</taxon>
        <taxon>Bacillati</taxon>
        <taxon>Actinomycetota</taxon>
        <taxon>Actinomycetes</taxon>
        <taxon>Pseudonocardiales</taxon>
        <taxon>Pseudonocardiaceae</taxon>
        <taxon>Amycolatopsis</taxon>
    </lineage>
</organism>
<evidence type="ECO:0000259" key="1">
    <source>
        <dbReference type="PROSITE" id="PS50943"/>
    </source>
</evidence>
<dbReference type="InterPro" id="IPR010982">
    <property type="entry name" value="Lambda_DNA-bd_dom_sf"/>
</dbReference>
<proteinExistence type="predicted"/>
<comment type="caution">
    <text evidence="2">The sequence shown here is derived from an EMBL/GenBank/DDBJ whole genome shotgun (WGS) entry which is preliminary data.</text>
</comment>
<sequence>MSRRAGPSVKSRRLAILLRRLRAASGLSAAEVSRQTEMSASKVNRMENAEIGFYLDDLEKILDFYRVSARRRVEIMDIARHAEQRGWLRMTAPNMPADWQTWVDFEDEASGIQDYAPLMIPGLLQTPEYAKAIIQATGNGLSPDEVDARVASRMARQGVLSRSEPLRLRVILNESILEQPFASPGAQARQLRRLADSAGQDHVTIQVVPREAGLHPGFVGGFTILEYDDEASLVLLENTVSSLFLDEEEHIDVYTQAWATLGELSHGPDESVELIAAAAARLS</sequence>
<dbReference type="SMART" id="SM00530">
    <property type="entry name" value="HTH_XRE"/>
    <property type="match status" value="1"/>
</dbReference>
<dbReference type="InterPro" id="IPR001387">
    <property type="entry name" value="Cro/C1-type_HTH"/>
</dbReference>
<accession>A0ABP5DA03</accession>
<name>A0ABP5DA03_9PSEU</name>
<evidence type="ECO:0000313" key="3">
    <source>
        <dbReference type="Proteomes" id="UP001501116"/>
    </source>
</evidence>
<dbReference type="Pfam" id="PF19054">
    <property type="entry name" value="DUF5753"/>
    <property type="match status" value="1"/>
</dbReference>
<keyword evidence="3" id="KW-1185">Reference proteome</keyword>
<gene>
    <name evidence="2" type="ORF">GCM10009754_59700</name>
</gene>
<dbReference type="CDD" id="cd00093">
    <property type="entry name" value="HTH_XRE"/>
    <property type="match status" value="1"/>
</dbReference>
<dbReference type="EMBL" id="BAAANN010000027">
    <property type="protein sequence ID" value="GAA1976129.1"/>
    <property type="molecule type" value="Genomic_DNA"/>
</dbReference>
<dbReference type="Pfam" id="PF13560">
    <property type="entry name" value="HTH_31"/>
    <property type="match status" value="1"/>
</dbReference>
<dbReference type="PROSITE" id="PS50943">
    <property type="entry name" value="HTH_CROC1"/>
    <property type="match status" value="1"/>
</dbReference>
<feature type="domain" description="HTH cro/C1-type" evidence="1">
    <location>
        <begin position="18"/>
        <end position="72"/>
    </location>
</feature>
<dbReference type="Proteomes" id="UP001501116">
    <property type="component" value="Unassembled WGS sequence"/>
</dbReference>
<reference evidence="3" key="1">
    <citation type="journal article" date="2019" name="Int. J. Syst. Evol. Microbiol.">
        <title>The Global Catalogue of Microorganisms (GCM) 10K type strain sequencing project: providing services to taxonomists for standard genome sequencing and annotation.</title>
        <authorList>
            <consortium name="The Broad Institute Genomics Platform"/>
            <consortium name="The Broad Institute Genome Sequencing Center for Infectious Disease"/>
            <person name="Wu L."/>
            <person name="Ma J."/>
        </authorList>
    </citation>
    <scope>NUCLEOTIDE SEQUENCE [LARGE SCALE GENOMIC DNA]</scope>
    <source>
        <strain evidence="3">JCM 14545</strain>
    </source>
</reference>
<dbReference type="Gene3D" id="1.10.260.40">
    <property type="entry name" value="lambda repressor-like DNA-binding domains"/>
    <property type="match status" value="1"/>
</dbReference>
<dbReference type="SUPFAM" id="SSF47413">
    <property type="entry name" value="lambda repressor-like DNA-binding domains"/>
    <property type="match status" value="1"/>
</dbReference>
<dbReference type="InterPro" id="IPR043917">
    <property type="entry name" value="DUF5753"/>
</dbReference>
<evidence type="ECO:0000313" key="2">
    <source>
        <dbReference type="EMBL" id="GAA1976129.1"/>
    </source>
</evidence>
<protein>
    <submittedName>
        <fullName evidence="2">Helix-turn-helix transcriptional regulator</fullName>
    </submittedName>
</protein>